<dbReference type="InterPro" id="IPR036890">
    <property type="entry name" value="HATPase_C_sf"/>
</dbReference>
<dbReference type="InterPro" id="IPR036097">
    <property type="entry name" value="HisK_dim/P_sf"/>
</dbReference>
<dbReference type="Pfam" id="PF02518">
    <property type="entry name" value="HATPase_c"/>
    <property type="match status" value="1"/>
</dbReference>
<evidence type="ECO:0000256" key="4">
    <source>
        <dbReference type="ARBA" id="ARBA00022679"/>
    </source>
</evidence>
<evidence type="ECO:0000256" key="2">
    <source>
        <dbReference type="ARBA" id="ARBA00012438"/>
    </source>
</evidence>
<dbReference type="KEGG" id="mgot:MgSA37_00748"/>
<dbReference type="SUPFAM" id="SSF47384">
    <property type="entry name" value="Homodimeric domain of signal transducing histidine kinase"/>
    <property type="match status" value="1"/>
</dbReference>
<dbReference type="Proteomes" id="UP000218263">
    <property type="component" value="Chromosome"/>
</dbReference>
<dbReference type="InterPro" id="IPR050428">
    <property type="entry name" value="TCS_sensor_his_kinase"/>
</dbReference>
<dbReference type="PROSITE" id="PS50109">
    <property type="entry name" value="HIS_KIN"/>
    <property type="match status" value="1"/>
</dbReference>
<name>A0A110B0Z0_9SPHI</name>
<dbReference type="PANTHER" id="PTHR45436">
    <property type="entry name" value="SENSOR HISTIDINE KINASE YKOH"/>
    <property type="match status" value="1"/>
</dbReference>
<keyword evidence="4 8" id="KW-0808">Transferase</keyword>
<evidence type="ECO:0000256" key="5">
    <source>
        <dbReference type="ARBA" id="ARBA00022692"/>
    </source>
</evidence>
<dbReference type="GO" id="GO:0005886">
    <property type="term" value="C:plasma membrane"/>
    <property type="evidence" value="ECO:0007669"/>
    <property type="project" value="TreeGrafter"/>
</dbReference>
<dbReference type="GO" id="GO:0000155">
    <property type="term" value="F:phosphorelay sensor kinase activity"/>
    <property type="evidence" value="ECO:0007669"/>
    <property type="project" value="InterPro"/>
</dbReference>
<dbReference type="AlphaFoldDB" id="A0A110B0Z0"/>
<dbReference type="Gene3D" id="3.30.565.10">
    <property type="entry name" value="Histidine kinase-like ATPase, C-terminal domain"/>
    <property type="match status" value="1"/>
</dbReference>
<evidence type="ECO:0000256" key="3">
    <source>
        <dbReference type="ARBA" id="ARBA00022553"/>
    </source>
</evidence>
<organism evidence="8 9">
    <name type="scientific">Mucilaginibacter gotjawali</name>
    <dbReference type="NCBI Taxonomy" id="1550579"/>
    <lineage>
        <taxon>Bacteria</taxon>
        <taxon>Pseudomonadati</taxon>
        <taxon>Bacteroidota</taxon>
        <taxon>Sphingobacteriia</taxon>
        <taxon>Sphingobacteriales</taxon>
        <taxon>Sphingobacteriaceae</taxon>
        <taxon>Mucilaginibacter</taxon>
    </lineage>
</organism>
<accession>A0A110B0Z0</accession>
<dbReference type="SMART" id="SM00387">
    <property type="entry name" value="HATPase_c"/>
    <property type="match status" value="1"/>
</dbReference>
<evidence type="ECO:0000256" key="7">
    <source>
        <dbReference type="ARBA" id="ARBA00022989"/>
    </source>
</evidence>
<dbReference type="PANTHER" id="PTHR45436:SF5">
    <property type="entry name" value="SENSOR HISTIDINE KINASE TRCS"/>
    <property type="match status" value="1"/>
</dbReference>
<gene>
    <name evidence="8" type="primary">yedV</name>
    <name evidence="8" type="ORF">MgSA37_00748</name>
</gene>
<keyword evidence="3" id="KW-0597">Phosphoprotein</keyword>
<dbReference type="SMART" id="SM00388">
    <property type="entry name" value="HisKA"/>
    <property type="match status" value="1"/>
</dbReference>
<dbReference type="RefSeq" id="WP_096349895.1">
    <property type="nucleotide sequence ID" value="NZ_AP017313.1"/>
</dbReference>
<evidence type="ECO:0000256" key="1">
    <source>
        <dbReference type="ARBA" id="ARBA00000085"/>
    </source>
</evidence>
<dbReference type="Pfam" id="PF00512">
    <property type="entry name" value="HisKA"/>
    <property type="match status" value="1"/>
</dbReference>
<dbReference type="EMBL" id="AP017313">
    <property type="protein sequence ID" value="BAU52586.1"/>
    <property type="molecule type" value="Genomic_DNA"/>
</dbReference>
<evidence type="ECO:0000313" key="9">
    <source>
        <dbReference type="Proteomes" id="UP000218263"/>
    </source>
</evidence>
<dbReference type="InterPro" id="IPR003594">
    <property type="entry name" value="HATPase_dom"/>
</dbReference>
<dbReference type="CDD" id="cd00082">
    <property type="entry name" value="HisKA"/>
    <property type="match status" value="1"/>
</dbReference>
<reference evidence="8 9" key="1">
    <citation type="submission" date="2015-12" db="EMBL/GenBank/DDBJ databases">
        <title>Genome sequence of Mucilaginibacter gotjawali.</title>
        <authorList>
            <person name="Lee J.S."/>
            <person name="Lee K.C."/>
            <person name="Kim K.K."/>
            <person name="Lee B.W."/>
        </authorList>
    </citation>
    <scope>NUCLEOTIDE SEQUENCE [LARGE SCALE GENOMIC DNA]</scope>
    <source>
        <strain evidence="8 9">SA3-7</strain>
    </source>
</reference>
<dbReference type="SUPFAM" id="SSF55874">
    <property type="entry name" value="ATPase domain of HSP90 chaperone/DNA topoisomerase II/histidine kinase"/>
    <property type="match status" value="1"/>
</dbReference>
<dbReference type="InterPro" id="IPR005467">
    <property type="entry name" value="His_kinase_dom"/>
</dbReference>
<keyword evidence="6 8" id="KW-0418">Kinase</keyword>
<dbReference type="CDD" id="cd00075">
    <property type="entry name" value="HATPase"/>
    <property type="match status" value="1"/>
</dbReference>
<comment type="catalytic activity">
    <reaction evidence="1">
        <text>ATP + protein L-histidine = ADP + protein N-phospho-L-histidine.</text>
        <dbReference type="EC" id="2.7.13.3"/>
    </reaction>
</comment>
<proteinExistence type="predicted"/>
<evidence type="ECO:0000313" key="8">
    <source>
        <dbReference type="EMBL" id="BAU52586.1"/>
    </source>
</evidence>
<dbReference type="Gene3D" id="1.10.287.130">
    <property type="match status" value="1"/>
</dbReference>
<sequence length="429" mass="49619">MKLQTRYNYVNLATTVVVLLITGIIYYQAISWILTRQKDQDLKVEEQEIFEYVALNHHLPQTFESNDQQITFSEAKPGSIKREFINTEYYKRWDRDKGVKRHKHRSEGEYESGRGLITSVTVGDKYYKILIVESKVETEDLIRLIFTITIAVILLLLLVLLVTNRFILNRLWKPFYNIMKELRLFNVADTREIPKLETDIDEFDELNTVVVDMASRAKHDYKDLKIFTENASHELMTPIAVINSKLDTLIQTENFNERQSKLLNDLYSAVSRLNRLNQSLLLLVKIENRLLHEQQKINLRELTEEMVTQFEEIFQDKNLKVTCSLHDKEIYASPYLTEVLLSNLISNAIRHNYTGGEVVISLTGDSLMVQNTGNGAELNEEKIFTRFHKSSGSEGSGLGLTISKQICGNFGFSLKYSFEGVYHTFTAGF</sequence>
<evidence type="ECO:0000256" key="6">
    <source>
        <dbReference type="ARBA" id="ARBA00022777"/>
    </source>
</evidence>
<dbReference type="OrthoDB" id="1522504at2"/>
<protein>
    <recommendedName>
        <fullName evidence="2">histidine kinase</fullName>
        <ecNumber evidence="2">2.7.13.3</ecNumber>
    </recommendedName>
</protein>
<keyword evidence="7" id="KW-0472">Membrane</keyword>
<keyword evidence="9" id="KW-1185">Reference proteome</keyword>
<keyword evidence="7" id="KW-1133">Transmembrane helix</keyword>
<keyword evidence="5" id="KW-0812">Transmembrane</keyword>
<dbReference type="InterPro" id="IPR003661">
    <property type="entry name" value="HisK_dim/P_dom"/>
</dbReference>
<dbReference type="EC" id="2.7.13.3" evidence="2"/>